<reference evidence="2 3" key="1">
    <citation type="submission" date="2006-06" db="EMBL/GenBank/DDBJ databases">
        <authorList>
            <person name="Moran M.A."/>
            <person name="Ferriera S."/>
            <person name="Johnson J."/>
            <person name="Kravitz S."/>
            <person name="Beeson K."/>
            <person name="Sutton G."/>
            <person name="Rogers Y.-H."/>
            <person name="Friedman R."/>
            <person name="Frazier M."/>
            <person name="Venter J.C."/>
        </authorList>
    </citation>
    <scope>NUCLEOTIDE SEQUENCE [LARGE SCALE GENOMIC DNA]</scope>
    <source>
        <strain evidence="2 3">E-37</strain>
    </source>
</reference>
<feature type="signal peptide" evidence="1">
    <location>
        <begin position="1"/>
        <end position="17"/>
    </location>
</feature>
<keyword evidence="1" id="KW-0732">Signal</keyword>
<proteinExistence type="predicted"/>
<evidence type="ECO:0000313" key="3">
    <source>
        <dbReference type="Proteomes" id="UP000005713"/>
    </source>
</evidence>
<organism evidence="2 3">
    <name type="scientific">Sagittula stellata (strain ATCC 700073 / DSM 11524 / E-37)</name>
    <dbReference type="NCBI Taxonomy" id="388399"/>
    <lineage>
        <taxon>Bacteria</taxon>
        <taxon>Pseudomonadati</taxon>
        <taxon>Pseudomonadota</taxon>
        <taxon>Alphaproteobacteria</taxon>
        <taxon>Rhodobacterales</taxon>
        <taxon>Roseobacteraceae</taxon>
        <taxon>Sagittula</taxon>
    </lineage>
</organism>
<feature type="chain" id="PRO_5002654933" description="BatD" evidence="1">
    <location>
        <begin position="18"/>
        <end position="423"/>
    </location>
</feature>
<sequence length="423" mass="47054">MVRWLFLMLLVAMPAFAQDRDTARLELILDPRAAPPYEGEMVLATLRGTYRERIAREDLKLRPMSDFDWVRLGMDRWTDTRVDGLRARVFERRIAFYPRRAGTLEILPVTHALEVLGEGGQRETVLVRSTSVSLTVEPKPRGVGDRWLPLRTLEVSDTWNVDPSQLADGQGATRRVVLRAFGGTPEMMPRQPSLRQPWLISFTPPEERNFQVTPEGPVSTVVWTWKLRPVTGEPGVIPAIALPWFDTADRSARTASISASPIGYASFAANAASNWQVLGGIGWVFWGLAGVATLLPVAMVSRDRTSVGNLIRRMRRRWRRRILLSTLRRLVRAGETAAARKLASHLLENFSSLDETGRVARLLPADAFLFADAAKPSPNPLALHSLIDNVRSEVMAPGRGRGTEQGRNTWAGSGESYAGVFTG</sequence>
<name>A3K868_SAGS3</name>
<evidence type="ECO:0000313" key="2">
    <source>
        <dbReference type="EMBL" id="EBA06547.1"/>
    </source>
</evidence>
<comment type="caution">
    <text evidence="2">The sequence shown here is derived from an EMBL/GenBank/DDBJ whole genome shotgun (WGS) entry which is preliminary data.</text>
</comment>
<dbReference type="PANTHER" id="PTHR40940">
    <property type="entry name" value="PROTEIN BATD-RELATED"/>
    <property type="match status" value="1"/>
</dbReference>
<gene>
    <name evidence="2" type="ORF">SSE37_09838</name>
</gene>
<dbReference type="eggNOG" id="ENOG502Z94R">
    <property type="taxonomic scope" value="Bacteria"/>
</dbReference>
<dbReference type="OrthoDB" id="7688940at2"/>
<accession>A3K868</accession>
<evidence type="ECO:0008006" key="4">
    <source>
        <dbReference type="Google" id="ProtNLM"/>
    </source>
</evidence>
<keyword evidence="3" id="KW-1185">Reference proteome</keyword>
<dbReference type="Proteomes" id="UP000005713">
    <property type="component" value="Unassembled WGS sequence"/>
</dbReference>
<dbReference type="RefSeq" id="WP_005862112.1">
    <property type="nucleotide sequence ID" value="NZ_AAYA01000014.1"/>
</dbReference>
<dbReference type="InterPro" id="IPR025738">
    <property type="entry name" value="BatD"/>
</dbReference>
<dbReference type="EMBL" id="AAYA01000014">
    <property type="protein sequence ID" value="EBA06547.1"/>
    <property type="molecule type" value="Genomic_DNA"/>
</dbReference>
<dbReference type="AlphaFoldDB" id="A3K868"/>
<evidence type="ECO:0000256" key="1">
    <source>
        <dbReference type="SAM" id="SignalP"/>
    </source>
</evidence>
<dbReference type="PANTHER" id="PTHR40940:SF1">
    <property type="entry name" value="PROTEIN BATD"/>
    <property type="match status" value="1"/>
</dbReference>
<protein>
    <recommendedName>
        <fullName evidence="4">BatD</fullName>
    </recommendedName>
</protein>